<dbReference type="AlphaFoldDB" id="A0A183BYY0"/>
<feature type="compositionally biased region" description="Gly residues" evidence="2">
    <location>
        <begin position="27"/>
        <end position="43"/>
    </location>
</feature>
<evidence type="ECO:0000259" key="3">
    <source>
        <dbReference type="Pfam" id="PF02854"/>
    </source>
</evidence>
<feature type="region of interest" description="Disordered" evidence="2">
    <location>
        <begin position="557"/>
        <end position="609"/>
    </location>
</feature>
<feature type="region of interest" description="Disordered" evidence="2">
    <location>
        <begin position="1"/>
        <end position="112"/>
    </location>
</feature>
<feature type="region of interest" description="Disordered" evidence="2">
    <location>
        <begin position="298"/>
        <end position="332"/>
    </location>
</feature>
<dbReference type="WBParaSite" id="GPLIN_000582100">
    <property type="protein sequence ID" value="GPLIN_000582100"/>
    <property type="gene ID" value="GPLIN_000582100"/>
</dbReference>
<evidence type="ECO:0000313" key="4">
    <source>
        <dbReference type="Proteomes" id="UP000050741"/>
    </source>
</evidence>
<dbReference type="InterPro" id="IPR003890">
    <property type="entry name" value="MIF4G-like_typ-3"/>
</dbReference>
<evidence type="ECO:0000256" key="2">
    <source>
        <dbReference type="SAM" id="MobiDB-lite"/>
    </source>
</evidence>
<feature type="region of interest" description="Disordered" evidence="2">
    <location>
        <begin position="352"/>
        <end position="374"/>
    </location>
</feature>
<dbReference type="PANTHER" id="PTHR23253">
    <property type="entry name" value="EUKARYOTIC TRANSLATION INITIATION FACTOR 4 GAMMA"/>
    <property type="match status" value="1"/>
</dbReference>
<evidence type="ECO:0000256" key="1">
    <source>
        <dbReference type="SAM" id="Coils"/>
    </source>
</evidence>
<feature type="compositionally biased region" description="Polar residues" evidence="2">
    <location>
        <begin position="1"/>
        <end position="22"/>
    </location>
</feature>
<evidence type="ECO:0000313" key="5">
    <source>
        <dbReference type="WBParaSite" id="GPLIN_000582100"/>
    </source>
</evidence>
<keyword evidence="4" id="KW-1185">Reference proteome</keyword>
<feature type="region of interest" description="Disordered" evidence="2">
    <location>
        <begin position="699"/>
        <end position="756"/>
    </location>
</feature>
<dbReference type="GO" id="GO:0003743">
    <property type="term" value="F:translation initiation factor activity"/>
    <property type="evidence" value="ECO:0007669"/>
    <property type="project" value="TreeGrafter"/>
</dbReference>
<dbReference type="SUPFAM" id="SSF48371">
    <property type="entry name" value="ARM repeat"/>
    <property type="match status" value="1"/>
</dbReference>
<dbReference type="InterPro" id="IPR016024">
    <property type="entry name" value="ARM-type_fold"/>
</dbReference>
<dbReference type="Proteomes" id="UP000050741">
    <property type="component" value="Unassembled WGS sequence"/>
</dbReference>
<dbReference type="Gene3D" id="1.25.40.180">
    <property type="match status" value="1"/>
</dbReference>
<feature type="compositionally biased region" description="Gly residues" evidence="2">
    <location>
        <begin position="99"/>
        <end position="108"/>
    </location>
</feature>
<dbReference type="Pfam" id="PF02854">
    <property type="entry name" value="MIF4G"/>
    <property type="match status" value="1"/>
</dbReference>
<feature type="domain" description="MIF4G" evidence="3">
    <location>
        <begin position="804"/>
        <end position="951"/>
    </location>
</feature>
<accession>A0A183BYY0</accession>
<dbReference type="GO" id="GO:0016281">
    <property type="term" value="C:eukaryotic translation initiation factor 4F complex"/>
    <property type="evidence" value="ECO:0007669"/>
    <property type="project" value="TreeGrafter"/>
</dbReference>
<dbReference type="GO" id="GO:0003729">
    <property type="term" value="F:mRNA binding"/>
    <property type="evidence" value="ECO:0007669"/>
    <property type="project" value="TreeGrafter"/>
</dbReference>
<sequence>MNGHSRQSPVATATPPQATLSQPPEGIGAGGYEEGGGNRGAGGDTPQPQQVPLQQHSQRYQTHREGDSSVPRATFHLPPSTTLMRSDTIPPAQEMYGPTAGGGGGGGIPHATAYQQTAPNIYPQGQATAIYQNIQQAQYYYNPANGHAYYGTTAPGAYMTAGMPQALLMSPQQHQQAYHQQQQMLAAQHMAAAQQSHPQGAMAVPAHHTAAVLMPTATSVAQIPPVSVVSGAGAAVVVAAQQSSTMAAMSATHGAVPPGTTHLPANVVVTSSATGQSIPPQQQLQREKKVLKFVHPDTQKELDLSSGAANEPKRKANSAVDGKEKSAAEETDKTISVKEFQKRVTERMKYGAGGDLKAAEGNGRTPAVTPPPSAQITREGLERLDQTEQVDTVSDWIQTIPNQRLVYGGQASDMHISLDQQQQKDGQQYVSGPVANFVVQQQQQQQQSVVHHQPQLSSTSPPTIAVEQQVIHPFPQSQQQPVPTVQQQQQRLSPGPRIQRLLDMNVVKPTMEQPVEVPEQQTVPKIVSTVVVLQVEEPPVVISPPMVISPPVVISPPAAEEEEEEAVPGDTETIGGGSRKGSQNDLNGEEESAADRLTPTQDGGEEMTEERIRELEEQMQLLEKSDENNDPEQFVYSRKFLYFIRKVTLALKTVNCPKTEDELEELGLSRRGMPTVQSFSVGGKAKRFDGASSDQFKTAWQQPGGGGGGGGGLNQFGTGSGGRFTTSRPPYSGRHSDNKLKPKKGPIARQSLDQRPLKLAQISSSQAAELSKRSTNAWKPKREERFDMSAPTRDEDEIKYEKLCKEVRGLLNKVTPSTYKDLSEDFIQYKIHDDPKLLEMIIDLIFDKAVEEPHFCPLYSDLCERQVEEEKRAMAERQDKQPQEKSFRSEIIQKCQKTFLASNQFDEKISDLKKKMDELDEADEKARTQVEEEIETRRSKEKRRLLGIIRL</sequence>
<name>A0A183BYY0_GLOPA</name>
<protein>
    <submittedName>
        <fullName evidence="5">MIF4G domain-containing protein</fullName>
    </submittedName>
</protein>
<keyword evidence="1" id="KW-0175">Coiled coil</keyword>
<reference evidence="5" key="3">
    <citation type="submission" date="2016-06" db="UniProtKB">
        <authorList>
            <consortium name="WormBaseParasite"/>
        </authorList>
    </citation>
    <scope>IDENTIFICATION</scope>
</reference>
<proteinExistence type="predicted"/>
<feature type="compositionally biased region" description="Basic and acidic residues" evidence="2">
    <location>
        <begin position="321"/>
        <end position="332"/>
    </location>
</feature>
<feature type="coiled-coil region" evidence="1">
    <location>
        <begin position="902"/>
        <end position="932"/>
    </location>
</feature>
<reference evidence="4" key="2">
    <citation type="submission" date="2014-05" db="EMBL/GenBank/DDBJ databases">
        <title>The genome and life-stage specific transcriptomes of Globodera pallida elucidate key aspects of plant parasitism by a cyst nematode.</title>
        <authorList>
            <person name="Cotton J.A."/>
            <person name="Lilley C.J."/>
            <person name="Jones L.M."/>
            <person name="Kikuchi T."/>
            <person name="Reid A.J."/>
            <person name="Thorpe P."/>
            <person name="Tsai I.J."/>
            <person name="Beasley H."/>
            <person name="Blok V."/>
            <person name="Cock P.J.A."/>
            <person name="Van den Akker S.E."/>
            <person name="Holroyd N."/>
            <person name="Hunt M."/>
            <person name="Mantelin S."/>
            <person name="Naghra H."/>
            <person name="Pain A."/>
            <person name="Palomares-Rius J.E."/>
            <person name="Zarowiecki M."/>
            <person name="Berriman M."/>
            <person name="Jones J.T."/>
            <person name="Urwin P.E."/>
        </authorList>
    </citation>
    <scope>NUCLEOTIDE SEQUENCE [LARGE SCALE GENOMIC DNA]</scope>
    <source>
        <strain evidence="4">Lindley</strain>
    </source>
</reference>
<dbReference type="PANTHER" id="PTHR23253:SF78">
    <property type="entry name" value="EUKARYOTIC TRANSLATION INITIATION FACTOR 4G1, ISOFORM B-RELATED"/>
    <property type="match status" value="1"/>
</dbReference>
<reference evidence="4" key="1">
    <citation type="submission" date="2013-12" db="EMBL/GenBank/DDBJ databases">
        <authorList>
            <person name="Aslett M."/>
        </authorList>
    </citation>
    <scope>NUCLEOTIDE SEQUENCE [LARGE SCALE GENOMIC DNA]</scope>
    <source>
        <strain evidence="4">Lindley</strain>
    </source>
</reference>
<feature type="compositionally biased region" description="Low complexity" evidence="2">
    <location>
        <begin position="46"/>
        <end position="58"/>
    </location>
</feature>
<organism evidence="4 5">
    <name type="scientific">Globodera pallida</name>
    <name type="common">Potato cyst nematode worm</name>
    <name type="synonym">Heterodera pallida</name>
    <dbReference type="NCBI Taxonomy" id="36090"/>
    <lineage>
        <taxon>Eukaryota</taxon>
        <taxon>Metazoa</taxon>
        <taxon>Ecdysozoa</taxon>
        <taxon>Nematoda</taxon>
        <taxon>Chromadorea</taxon>
        <taxon>Rhabditida</taxon>
        <taxon>Tylenchina</taxon>
        <taxon>Tylenchomorpha</taxon>
        <taxon>Tylenchoidea</taxon>
        <taxon>Heteroderidae</taxon>
        <taxon>Heteroderinae</taxon>
        <taxon>Globodera</taxon>
    </lineage>
</organism>
<feature type="compositionally biased region" description="Gly residues" evidence="2">
    <location>
        <begin position="703"/>
        <end position="722"/>
    </location>
</feature>